<reference evidence="7" key="1">
    <citation type="submission" date="2022-06" db="EMBL/GenBank/DDBJ databases">
        <authorList>
            <person name="Berger JAMES D."/>
            <person name="Berger JAMES D."/>
        </authorList>
    </citation>
    <scope>NUCLEOTIDE SEQUENCE [LARGE SCALE GENOMIC DNA]</scope>
</reference>
<keyword evidence="4" id="KW-0862">Zinc</keyword>
<dbReference type="InterPro" id="IPR039050">
    <property type="entry name" value="GATAD1"/>
</dbReference>
<reference evidence="8" key="2">
    <citation type="submission" date="2023-11" db="UniProtKB">
        <authorList>
            <consortium name="WormBaseParasite"/>
        </authorList>
    </citation>
    <scope>IDENTIFICATION</scope>
</reference>
<keyword evidence="7" id="KW-1185">Reference proteome</keyword>
<evidence type="ECO:0000256" key="5">
    <source>
        <dbReference type="ARBA" id="ARBA00023242"/>
    </source>
</evidence>
<keyword evidence="3" id="KW-0863">Zinc-finger</keyword>
<dbReference type="GO" id="GO:0005634">
    <property type="term" value="C:nucleus"/>
    <property type="evidence" value="ECO:0007669"/>
    <property type="project" value="UniProtKB-SubCell"/>
</dbReference>
<evidence type="ECO:0000256" key="4">
    <source>
        <dbReference type="ARBA" id="ARBA00022833"/>
    </source>
</evidence>
<accession>A0AA85G765</accession>
<evidence type="ECO:0000313" key="8">
    <source>
        <dbReference type="WBParaSite" id="SRDH1_81060.1"/>
    </source>
</evidence>
<evidence type="ECO:0008006" key="9">
    <source>
        <dbReference type="Google" id="ProtNLM"/>
    </source>
</evidence>
<feature type="region of interest" description="Disordered" evidence="6">
    <location>
        <begin position="102"/>
        <end position="121"/>
    </location>
</feature>
<dbReference type="GO" id="GO:0008270">
    <property type="term" value="F:zinc ion binding"/>
    <property type="evidence" value="ECO:0007669"/>
    <property type="project" value="UniProtKB-KW"/>
</dbReference>
<dbReference type="GO" id="GO:0006325">
    <property type="term" value="P:chromatin organization"/>
    <property type="evidence" value="ECO:0007669"/>
    <property type="project" value="TreeGrafter"/>
</dbReference>
<dbReference type="AlphaFoldDB" id="A0AA85G765"/>
<sequence length="246" mass="27810">MCFHSLKQLVIFQQLRYYISIMPQCLDSQKVSADVDMEGRSVPDIISEASNSDGTSQTSVRTLTRTRCKRPGSESSFVSSLPKTKPASQTRKSMRSRVLSNRGRGLYGNYNGKGTAQKPRSRRHILKRETQKLGNPPALISLRSCVYHENIWYHVGDIVSLLDVDGEVFYAQIRGLATDLVGDSCCFLTWLIPASGCRDEEFRPSDYIIGMEEDVLRDLRCCKLVCRCPSDYFQPIASPYTIQSFK</sequence>
<dbReference type="WBParaSite" id="SRDH1_81060.1">
    <property type="protein sequence ID" value="SRDH1_81060.1"/>
    <property type="gene ID" value="SRDH1_81060"/>
</dbReference>
<feature type="compositionally biased region" description="Low complexity" evidence="6">
    <location>
        <begin position="102"/>
        <end position="114"/>
    </location>
</feature>
<evidence type="ECO:0000256" key="2">
    <source>
        <dbReference type="ARBA" id="ARBA00022723"/>
    </source>
</evidence>
<evidence type="ECO:0000256" key="6">
    <source>
        <dbReference type="SAM" id="MobiDB-lite"/>
    </source>
</evidence>
<evidence type="ECO:0000256" key="1">
    <source>
        <dbReference type="ARBA" id="ARBA00004123"/>
    </source>
</evidence>
<evidence type="ECO:0000313" key="7">
    <source>
        <dbReference type="Proteomes" id="UP000050792"/>
    </source>
</evidence>
<dbReference type="PANTHER" id="PTHR13340:SF2">
    <property type="entry name" value="GATA ZINC FINGER DOMAIN-CONTAINING PROTEIN 1"/>
    <property type="match status" value="1"/>
</dbReference>
<protein>
    <recommendedName>
        <fullName evidence="9">BAH domain-containing protein</fullName>
    </recommendedName>
</protein>
<feature type="region of interest" description="Disordered" evidence="6">
    <location>
        <begin position="69"/>
        <end position="97"/>
    </location>
</feature>
<dbReference type="Proteomes" id="UP000050792">
    <property type="component" value="Unassembled WGS sequence"/>
</dbReference>
<comment type="subcellular location">
    <subcellularLocation>
        <location evidence="1">Nucleus</location>
    </subcellularLocation>
</comment>
<keyword evidence="2" id="KW-0479">Metal-binding</keyword>
<organism evidence="7 8">
    <name type="scientific">Schistosoma rodhaini</name>
    <dbReference type="NCBI Taxonomy" id="6188"/>
    <lineage>
        <taxon>Eukaryota</taxon>
        <taxon>Metazoa</taxon>
        <taxon>Spiralia</taxon>
        <taxon>Lophotrochozoa</taxon>
        <taxon>Platyhelminthes</taxon>
        <taxon>Trematoda</taxon>
        <taxon>Digenea</taxon>
        <taxon>Strigeidida</taxon>
        <taxon>Schistosomatoidea</taxon>
        <taxon>Schistosomatidae</taxon>
        <taxon>Schistosoma</taxon>
    </lineage>
</organism>
<feature type="compositionally biased region" description="Polar residues" evidence="6">
    <location>
        <begin position="73"/>
        <end position="91"/>
    </location>
</feature>
<keyword evidence="5" id="KW-0539">Nucleus</keyword>
<name>A0AA85G765_9TREM</name>
<proteinExistence type="predicted"/>
<dbReference type="PANTHER" id="PTHR13340">
    <property type="entry name" value="GATA ZINC FINGER DOMAIN-CONTAINING"/>
    <property type="match status" value="1"/>
</dbReference>
<evidence type="ECO:0000256" key="3">
    <source>
        <dbReference type="ARBA" id="ARBA00022771"/>
    </source>
</evidence>